<evidence type="ECO:0000313" key="1">
    <source>
        <dbReference type="EMBL" id="KAB7498219.1"/>
    </source>
</evidence>
<dbReference type="Proteomes" id="UP000326759">
    <property type="component" value="Unassembled WGS sequence"/>
</dbReference>
<dbReference type="InterPro" id="IPR010281">
    <property type="entry name" value="DUF885"/>
</dbReference>
<accession>A0A5N5SX11</accession>
<gene>
    <name evidence="1" type="ORF">Anas_08306</name>
</gene>
<sequence length="153" mass="17788">MKKLSLRQQAQERISQDLYPAFLKLKEFLQEIYLDRARQEPGIHSIAGGNEYYSTALQFYTSTKLTSQEIHNLGSSEVERLHRELMKVASTSALEKNMTLEELLTKMRDSEDFYFSSREDVLEACIKMKDGNCVAQRNSRSEVGIFSEFPERY</sequence>
<reference evidence="1 2" key="1">
    <citation type="journal article" date="2019" name="PLoS Biol.">
        <title>Sex chromosomes control vertical transmission of feminizing Wolbachia symbionts in an isopod.</title>
        <authorList>
            <person name="Becking T."/>
            <person name="Chebbi M.A."/>
            <person name="Giraud I."/>
            <person name="Moumen B."/>
            <person name="Laverre T."/>
            <person name="Caubet Y."/>
            <person name="Peccoud J."/>
            <person name="Gilbert C."/>
            <person name="Cordaux R."/>
        </authorList>
    </citation>
    <scope>NUCLEOTIDE SEQUENCE [LARGE SCALE GENOMIC DNA]</scope>
    <source>
        <strain evidence="1">ANa2</strain>
        <tissue evidence="1">Whole body excluding digestive tract and cuticle</tissue>
    </source>
</reference>
<keyword evidence="2" id="KW-1185">Reference proteome</keyword>
<comment type="caution">
    <text evidence="1">The sequence shown here is derived from an EMBL/GenBank/DDBJ whole genome shotgun (WGS) entry which is preliminary data.</text>
</comment>
<dbReference type="Pfam" id="PF05960">
    <property type="entry name" value="DUF885"/>
    <property type="match status" value="1"/>
</dbReference>
<proteinExistence type="predicted"/>
<organism evidence="1 2">
    <name type="scientific">Armadillidium nasatum</name>
    <dbReference type="NCBI Taxonomy" id="96803"/>
    <lineage>
        <taxon>Eukaryota</taxon>
        <taxon>Metazoa</taxon>
        <taxon>Ecdysozoa</taxon>
        <taxon>Arthropoda</taxon>
        <taxon>Crustacea</taxon>
        <taxon>Multicrustacea</taxon>
        <taxon>Malacostraca</taxon>
        <taxon>Eumalacostraca</taxon>
        <taxon>Peracarida</taxon>
        <taxon>Isopoda</taxon>
        <taxon>Oniscidea</taxon>
        <taxon>Crinocheta</taxon>
        <taxon>Armadillidiidae</taxon>
        <taxon>Armadillidium</taxon>
    </lineage>
</organism>
<dbReference type="AlphaFoldDB" id="A0A5N5SX11"/>
<dbReference type="PANTHER" id="PTHR33361">
    <property type="entry name" value="GLR0591 PROTEIN"/>
    <property type="match status" value="1"/>
</dbReference>
<name>A0A5N5SX11_9CRUS</name>
<evidence type="ECO:0000313" key="2">
    <source>
        <dbReference type="Proteomes" id="UP000326759"/>
    </source>
</evidence>
<dbReference type="EMBL" id="SEYY01019466">
    <property type="protein sequence ID" value="KAB7498219.1"/>
    <property type="molecule type" value="Genomic_DNA"/>
</dbReference>
<dbReference type="PANTHER" id="PTHR33361:SF2">
    <property type="entry name" value="DUF885 DOMAIN-CONTAINING PROTEIN"/>
    <property type="match status" value="1"/>
</dbReference>
<protein>
    <submittedName>
        <fullName evidence="1">Uncharacterized protein</fullName>
    </submittedName>
</protein>